<dbReference type="Proteomes" id="UP000035682">
    <property type="component" value="Unplaced"/>
</dbReference>
<reference evidence="3" key="2">
    <citation type="submission" date="2014-09" db="EMBL/GenBank/DDBJ databases">
        <authorList>
            <person name="Martin A.A."/>
        </authorList>
    </citation>
    <scope>NUCLEOTIDE SEQUENCE</scope>
    <source>
        <strain evidence="3">ED321</strain>
    </source>
</reference>
<dbReference type="GeneID" id="36374075"/>
<keyword evidence="2" id="KW-0378">Hydrolase</keyword>
<keyword evidence="2" id="KW-0347">Helicase</keyword>
<protein>
    <submittedName>
        <fullName evidence="2 4">Helitron helicase-like domain-containing protein</fullName>
    </submittedName>
</protein>
<dbReference type="GO" id="GO:0004386">
    <property type="term" value="F:helicase activity"/>
    <property type="evidence" value="ECO:0007669"/>
    <property type="project" value="UniProtKB-KW"/>
</dbReference>
<dbReference type="CTD" id="36374075"/>
<dbReference type="Pfam" id="PF14214">
    <property type="entry name" value="Helitron_like_N"/>
    <property type="match status" value="1"/>
</dbReference>
<keyword evidence="2" id="KW-0067">ATP-binding</keyword>
<evidence type="ECO:0000313" key="3">
    <source>
        <dbReference type="Proteomes" id="UP000035682"/>
    </source>
</evidence>
<name>A0A090L2P1_STRRB</name>
<dbReference type="InterPro" id="IPR025476">
    <property type="entry name" value="Helitron_helicase-like"/>
</dbReference>
<evidence type="ECO:0000313" key="2">
    <source>
        <dbReference type="EMBL" id="CEF61709.1"/>
    </source>
</evidence>
<reference evidence="4" key="3">
    <citation type="submission" date="2020-12" db="UniProtKB">
        <authorList>
            <consortium name="WormBaseParasite"/>
        </authorList>
    </citation>
    <scope>IDENTIFICATION</scope>
</reference>
<evidence type="ECO:0000313" key="5">
    <source>
        <dbReference type="WormBase" id="SRAE_0000081900"/>
    </source>
</evidence>
<sequence>MLVIEESEENINIEDVFNPGSEEKTSSRILKSLTGRSKWYKFKEQNALAVQRHFGKPHLFITFTCNPKWPEIINSLPKGFKATDRPDIVVRVFSL</sequence>
<keyword evidence="2" id="KW-0547">Nucleotide-binding</keyword>
<dbReference type="WBParaSite" id="SRAE_0000081900.1">
    <property type="protein sequence ID" value="SRAE_0000081900.1"/>
    <property type="gene ID" value="WBGene00256579"/>
</dbReference>
<dbReference type="AlphaFoldDB" id="A0A090L2P1"/>
<evidence type="ECO:0000313" key="4">
    <source>
        <dbReference type="WBParaSite" id="SRAE_0000081900.1"/>
    </source>
</evidence>
<dbReference type="OrthoDB" id="5873941at2759"/>
<keyword evidence="3" id="KW-1185">Reference proteome</keyword>
<dbReference type="RefSeq" id="XP_024500916.1">
    <property type="nucleotide sequence ID" value="XM_024646771.1"/>
</dbReference>
<organism evidence="2">
    <name type="scientific">Strongyloides ratti</name>
    <name type="common">Parasitic roundworm</name>
    <dbReference type="NCBI Taxonomy" id="34506"/>
    <lineage>
        <taxon>Eukaryota</taxon>
        <taxon>Metazoa</taxon>
        <taxon>Ecdysozoa</taxon>
        <taxon>Nematoda</taxon>
        <taxon>Chromadorea</taxon>
        <taxon>Rhabditida</taxon>
        <taxon>Tylenchina</taxon>
        <taxon>Panagrolaimomorpha</taxon>
        <taxon>Strongyloidoidea</taxon>
        <taxon>Strongyloididae</taxon>
        <taxon>Strongyloides</taxon>
    </lineage>
</organism>
<dbReference type="EMBL" id="LN609494">
    <property type="protein sequence ID" value="CEF61709.1"/>
    <property type="molecule type" value="Genomic_DNA"/>
</dbReference>
<gene>
    <name evidence="2 4 5" type="ORF">SRAE_0000081900</name>
</gene>
<accession>A0A090L2P1</accession>
<proteinExistence type="predicted"/>
<evidence type="ECO:0000259" key="1">
    <source>
        <dbReference type="Pfam" id="PF14214"/>
    </source>
</evidence>
<reference evidence="2" key="1">
    <citation type="submission" date="2014-09" db="EMBL/GenBank/DDBJ databases">
        <authorList>
            <person name="Aslett A.Martin."/>
        </authorList>
    </citation>
    <scope>NUCLEOTIDE SEQUENCE</scope>
    <source>
        <strain evidence="2">ED321 Heterogonic</strain>
    </source>
</reference>
<dbReference type="WormBase" id="SRAE_0000081900">
    <property type="protein sequence ID" value="SRP12182"/>
    <property type="gene ID" value="WBGene00256579"/>
</dbReference>
<feature type="domain" description="Helitron helicase-like" evidence="1">
    <location>
        <begin position="26"/>
        <end position="94"/>
    </location>
</feature>